<accession>A0A0D0NKG9</accession>
<keyword evidence="3" id="KW-1185">Reference proteome</keyword>
<feature type="transmembrane region" description="Helical" evidence="1">
    <location>
        <begin position="47"/>
        <end position="71"/>
    </location>
</feature>
<dbReference type="Proteomes" id="UP000035100">
    <property type="component" value="Unassembled WGS sequence"/>
</dbReference>
<keyword evidence="1" id="KW-1133">Transmembrane helix</keyword>
<sequence length="72" mass="7770">MVALVWIGAALTVIGFAGLVWSIVQVARARREALPDEELRDRVRRALPLNLGSLFVSFLGLMLVLVGVILAG</sequence>
<proteinExistence type="predicted"/>
<dbReference type="OrthoDB" id="7875737at2"/>
<dbReference type="RefSeq" id="WP_018301443.1">
    <property type="nucleotide sequence ID" value="NZ_KB902277.1"/>
</dbReference>
<evidence type="ECO:0000256" key="1">
    <source>
        <dbReference type="SAM" id="Phobius"/>
    </source>
</evidence>
<reference evidence="2 3" key="1">
    <citation type="submission" date="2013-01" db="EMBL/GenBank/DDBJ databases">
        <authorList>
            <person name="Fiebig A."/>
            <person name="Goeker M."/>
            <person name="Klenk H.-P.P."/>
        </authorList>
    </citation>
    <scope>NUCLEOTIDE SEQUENCE [LARGE SCALE GENOMIC DNA]</scope>
    <source>
        <strain evidence="2 3">DSM 24838</strain>
    </source>
</reference>
<dbReference type="eggNOG" id="ENOG503315B">
    <property type="taxonomic scope" value="Bacteria"/>
</dbReference>
<feature type="transmembrane region" description="Helical" evidence="1">
    <location>
        <begin position="6"/>
        <end position="27"/>
    </location>
</feature>
<dbReference type="EMBL" id="AONG01000012">
    <property type="protein sequence ID" value="KIQ68810.1"/>
    <property type="molecule type" value="Genomic_DNA"/>
</dbReference>
<name>A0A0D0NKG9_9RHOB</name>
<organism evidence="2 3">
    <name type="scientific">Wenxinia marina DSM 24838</name>
    <dbReference type="NCBI Taxonomy" id="1123501"/>
    <lineage>
        <taxon>Bacteria</taxon>
        <taxon>Pseudomonadati</taxon>
        <taxon>Pseudomonadota</taxon>
        <taxon>Alphaproteobacteria</taxon>
        <taxon>Rhodobacterales</taxon>
        <taxon>Roseobacteraceae</taxon>
        <taxon>Wenxinia</taxon>
    </lineage>
</organism>
<dbReference type="STRING" id="1123501.Wenmar_02538"/>
<gene>
    <name evidence="2" type="ORF">Wenmar_02538</name>
</gene>
<dbReference type="PATRIC" id="fig|1123501.6.peg.2650"/>
<keyword evidence="1" id="KW-0812">Transmembrane</keyword>
<protein>
    <submittedName>
        <fullName evidence="2">Uncharacterized protein</fullName>
    </submittedName>
</protein>
<comment type="caution">
    <text evidence="2">The sequence shown here is derived from an EMBL/GenBank/DDBJ whole genome shotgun (WGS) entry which is preliminary data.</text>
</comment>
<dbReference type="AlphaFoldDB" id="A0A0D0NKG9"/>
<evidence type="ECO:0000313" key="3">
    <source>
        <dbReference type="Proteomes" id="UP000035100"/>
    </source>
</evidence>
<keyword evidence="1" id="KW-0472">Membrane</keyword>
<evidence type="ECO:0000313" key="2">
    <source>
        <dbReference type="EMBL" id="KIQ68810.1"/>
    </source>
</evidence>